<keyword evidence="1" id="KW-0812">Transmembrane</keyword>
<dbReference type="RefSeq" id="WP_264544805.1">
    <property type="nucleotide sequence ID" value="NZ_BAABIP010000014.1"/>
</dbReference>
<sequence length="124" mass="14129">MDNQSANTNPLFEKIESFTKTSLTLFKLSSVEKSADVVSSLITRITIIVIASLFILFANIGLAFWIGKSLGEYFLGFFIVSGFYIILLAFVFIFRYKMIKKPISDMMIQKMIHEAEIDNIIQNN</sequence>
<feature type="transmembrane region" description="Helical" evidence="1">
    <location>
        <begin position="73"/>
        <end position="94"/>
    </location>
</feature>
<keyword evidence="1" id="KW-1133">Transmembrane helix</keyword>
<dbReference type="Proteomes" id="UP001500141">
    <property type="component" value="Unassembled WGS sequence"/>
</dbReference>
<evidence type="ECO:0000256" key="1">
    <source>
        <dbReference type="SAM" id="Phobius"/>
    </source>
</evidence>
<evidence type="ECO:0000313" key="3">
    <source>
        <dbReference type="Proteomes" id="UP001500141"/>
    </source>
</evidence>
<proteinExistence type="predicted"/>
<dbReference type="EMBL" id="BAABIP010000014">
    <property type="protein sequence ID" value="GAA4766885.1"/>
    <property type="molecule type" value="Genomic_DNA"/>
</dbReference>
<reference evidence="3" key="1">
    <citation type="journal article" date="2019" name="Int. J. Syst. Evol. Microbiol.">
        <title>The Global Catalogue of Microorganisms (GCM) 10K type strain sequencing project: providing services to taxonomists for standard genome sequencing and annotation.</title>
        <authorList>
            <consortium name="The Broad Institute Genomics Platform"/>
            <consortium name="The Broad Institute Genome Sequencing Center for Infectious Disease"/>
            <person name="Wu L."/>
            <person name="Ma J."/>
        </authorList>
    </citation>
    <scope>NUCLEOTIDE SEQUENCE [LARGE SCALE GENOMIC DNA]</scope>
    <source>
        <strain evidence="3">JCM 18198</strain>
    </source>
</reference>
<accession>A0ABP8ZUV7</accession>
<comment type="caution">
    <text evidence="2">The sequence shown here is derived from an EMBL/GenBank/DDBJ whole genome shotgun (WGS) entry which is preliminary data.</text>
</comment>
<feature type="transmembrane region" description="Helical" evidence="1">
    <location>
        <begin position="41"/>
        <end position="67"/>
    </location>
</feature>
<keyword evidence="3" id="KW-1185">Reference proteome</keyword>
<organism evidence="2 3">
    <name type="scientific">Flavobacterium hankyongi</name>
    <dbReference type="NCBI Taxonomy" id="1176532"/>
    <lineage>
        <taxon>Bacteria</taxon>
        <taxon>Pseudomonadati</taxon>
        <taxon>Bacteroidota</taxon>
        <taxon>Flavobacteriia</taxon>
        <taxon>Flavobacteriales</taxon>
        <taxon>Flavobacteriaceae</taxon>
        <taxon>Flavobacterium</taxon>
    </lineage>
</organism>
<keyword evidence="1" id="KW-0472">Membrane</keyword>
<protein>
    <recommendedName>
        <fullName evidence="4">Holin-X, holin superfamily III</fullName>
    </recommendedName>
</protein>
<evidence type="ECO:0008006" key="4">
    <source>
        <dbReference type="Google" id="ProtNLM"/>
    </source>
</evidence>
<name>A0ABP8ZUV7_9FLAO</name>
<gene>
    <name evidence="2" type="ORF">GCM10023230_15760</name>
</gene>
<evidence type="ECO:0000313" key="2">
    <source>
        <dbReference type="EMBL" id="GAA4766885.1"/>
    </source>
</evidence>